<dbReference type="RefSeq" id="WP_207364705.1">
    <property type="nucleotide sequence ID" value="NZ_JAFMYV010000005.1"/>
</dbReference>
<dbReference type="InterPro" id="IPR017896">
    <property type="entry name" value="4Fe4S_Fe-S-bd"/>
</dbReference>
<evidence type="ECO:0000313" key="10">
    <source>
        <dbReference type="EMBL" id="MBO0937147.1"/>
    </source>
</evidence>
<evidence type="ECO:0000256" key="2">
    <source>
        <dbReference type="ARBA" id="ARBA00022630"/>
    </source>
</evidence>
<dbReference type="GO" id="GO:0071949">
    <property type="term" value="F:FAD binding"/>
    <property type="evidence" value="ECO:0007669"/>
    <property type="project" value="InterPro"/>
</dbReference>
<comment type="cofactor">
    <cofactor evidence="1">
        <name>FAD</name>
        <dbReference type="ChEBI" id="CHEBI:57692"/>
    </cofactor>
</comment>
<dbReference type="Gene3D" id="3.30.465.10">
    <property type="match status" value="1"/>
</dbReference>
<evidence type="ECO:0000313" key="11">
    <source>
        <dbReference type="Proteomes" id="UP000664034"/>
    </source>
</evidence>
<dbReference type="PROSITE" id="PS51387">
    <property type="entry name" value="FAD_PCMH"/>
    <property type="match status" value="1"/>
</dbReference>
<dbReference type="Pfam" id="PF13534">
    <property type="entry name" value="Fer4_17"/>
    <property type="match status" value="1"/>
</dbReference>
<comment type="caution">
    <text evidence="10">The sequence shown here is derived from an EMBL/GenBank/DDBJ whole genome shotgun (WGS) entry which is preliminary data.</text>
</comment>
<evidence type="ECO:0000256" key="4">
    <source>
        <dbReference type="ARBA" id="ARBA00022827"/>
    </source>
</evidence>
<evidence type="ECO:0000256" key="3">
    <source>
        <dbReference type="ARBA" id="ARBA00022723"/>
    </source>
</evidence>
<proteinExistence type="predicted"/>
<dbReference type="GO" id="GO:0008720">
    <property type="term" value="F:D-lactate dehydrogenase (NAD+) activity"/>
    <property type="evidence" value="ECO:0007669"/>
    <property type="project" value="TreeGrafter"/>
</dbReference>
<evidence type="ECO:0000256" key="6">
    <source>
        <dbReference type="ARBA" id="ARBA00023004"/>
    </source>
</evidence>
<dbReference type="InterPro" id="IPR016171">
    <property type="entry name" value="Vanillyl_alc_oxidase_C-sub2"/>
</dbReference>
<evidence type="ECO:0000259" key="9">
    <source>
        <dbReference type="PROSITE" id="PS51387"/>
    </source>
</evidence>
<dbReference type="Gene3D" id="1.10.45.10">
    <property type="entry name" value="Vanillyl-alcohol Oxidase, Chain A, domain 4"/>
    <property type="match status" value="1"/>
</dbReference>
<gene>
    <name evidence="10" type="ORF">J2I47_11370</name>
</gene>
<dbReference type="EMBL" id="JAFMYV010000005">
    <property type="protein sequence ID" value="MBO0937147.1"/>
    <property type="molecule type" value="Genomic_DNA"/>
</dbReference>
<dbReference type="PANTHER" id="PTHR11748">
    <property type="entry name" value="D-LACTATE DEHYDROGENASE"/>
    <property type="match status" value="1"/>
</dbReference>
<dbReference type="Gene3D" id="1.10.1060.10">
    <property type="entry name" value="Alpha-helical ferredoxin"/>
    <property type="match status" value="1"/>
</dbReference>
<evidence type="ECO:0000256" key="5">
    <source>
        <dbReference type="ARBA" id="ARBA00023002"/>
    </source>
</evidence>
<dbReference type="Gene3D" id="3.30.70.2740">
    <property type="match status" value="1"/>
</dbReference>
<dbReference type="InterPro" id="IPR006094">
    <property type="entry name" value="Oxid_FAD_bind_N"/>
</dbReference>
<keyword evidence="4" id="KW-0274">FAD</keyword>
<accession>A0A939K1H3</accession>
<keyword evidence="7" id="KW-0411">Iron-sulfur</keyword>
<keyword evidence="5" id="KW-0560">Oxidoreductase</keyword>
<feature type="domain" description="4Fe-4S ferredoxin-type" evidence="8">
    <location>
        <begin position="670"/>
        <end position="702"/>
    </location>
</feature>
<dbReference type="Pfam" id="PF02913">
    <property type="entry name" value="FAD-oxidase_C"/>
    <property type="match status" value="1"/>
</dbReference>
<dbReference type="InterPro" id="IPR016169">
    <property type="entry name" value="FAD-bd_PCMH_sub2"/>
</dbReference>
<keyword evidence="11" id="KW-1185">Reference proteome</keyword>
<dbReference type="InterPro" id="IPR036318">
    <property type="entry name" value="FAD-bd_PCMH-like_sf"/>
</dbReference>
<dbReference type="PROSITE" id="PS00198">
    <property type="entry name" value="4FE4S_FER_1"/>
    <property type="match status" value="1"/>
</dbReference>
<dbReference type="AlphaFoldDB" id="A0A939K1H3"/>
<dbReference type="PANTHER" id="PTHR11748:SF119">
    <property type="entry name" value="D-2-HYDROXYGLUTARATE DEHYDROGENASE"/>
    <property type="match status" value="1"/>
</dbReference>
<reference evidence="10" key="1">
    <citation type="submission" date="2021-03" db="EMBL/GenBank/DDBJ databases">
        <title>Fibrella sp. HMF5335 genome sequencing and assembly.</title>
        <authorList>
            <person name="Kang H."/>
            <person name="Kim H."/>
            <person name="Bae S."/>
            <person name="Joh K."/>
        </authorList>
    </citation>
    <scope>NUCLEOTIDE SEQUENCE</scope>
    <source>
        <strain evidence="10">HMF5335</strain>
    </source>
</reference>
<dbReference type="InterPro" id="IPR016166">
    <property type="entry name" value="FAD-bd_PCMH"/>
</dbReference>
<dbReference type="GO" id="GO:0051536">
    <property type="term" value="F:iron-sulfur cluster binding"/>
    <property type="evidence" value="ECO:0007669"/>
    <property type="project" value="UniProtKB-KW"/>
</dbReference>
<keyword evidence="2" id="KW-0285">Flavoprotein</keyword>
<dbReference type="Pfam" id="PF01565">
    <property type="entry name" value="FAD_binding_4"/>
    <property type="match status" value="1"/>
</dbReference>
<dbReference type="PROSITE" id="PS51379">
    <property type="entry name" value="4FE4S_FER_2"/>
    <property type="match status" value="1"/>
</dbReference>
<evidence type="ECO:0000256" key="7">
    <source>
        <dbReference type="ARBA" id="ARBA00023014"/>
    </source>
</evidence>
<dbReference type="GO" id="GO:0046872">
    <property type="term" value="F:metal ion binding"/>
    <property type="evidence" value="ECO:0007669"/>
    <property type="project" value="UniProtKB-KW"/>
</dbReference>
<dbReference type="SUPFAM" id="SSF55103">
    <property type="entry name" value="FAD-linked oxidases, C-terminal domain"/>
    <property type="match status" value="1"/>
</dbReference>
<evidence type="ECO:0000256" key="1">
    <source>
        <dbReference type="ARBA" id="ARBA00001974"/>
    </source>
</evidence>
<dbReference type="SUPFAM" id="SSF56176">
    <property type="entry name" value="FAD-binding/transporter-associated domain-like"/>
    <property type="match status" value="1"/>
</dbReference>
<sequence length="1022" mass="111429">MVKITPKLPFAALHKSFEGDLYYNDSTEHKAIRLAYATDASVYQELPLAVAIPRTVADIKRLVRFAKTNNIAGSSVGLIPRAAGTSLAGQVVGSGLVADIGTHFNKILEINAEARWVRVQPGVIRDDMNVALKPYGLMFGPETSTASRAMIGGMIGNNSCGLHSIVWGTTRDHLLEVRAVLSDGAEVTFGSLTEADFQAKCRGENVVSPLEQAIYQQFSAWLSDPKICQQIREGYPNPNVSRRNTGYALDAMIKEDPTPSPSPERQGRGTALAYSEDVPLPCLSGEGLGVGWPGSFSFAPLIAGSEGTLCFITEAKLNLLPLPPAQVALVCAHFSTLRQSLEANLVALEHGCWASELVDDYILQLTKTNIEQAKNRTFVQTHPVAGDPKAVLMVEFFDDELAGVQAKAEAFVAALQAAGLGWAYPILYDDDTKKPWALRKAGLSIMYNIPGAEKPANVIEDCAVAPADLPNYIDELTAMAKANHGLDLEFSAHAGAGELHVLPLIDLKSTPGRETFRALLADTAKLVKKYGGSLSGEHGDGRLRGEFISYMLGPENYQLCQDVKALWDPQGIFNPGKVVNAPPMNEFLRYEADIVTPQPSTVFDFSRDGGLLEAAEKCSGSGDCRKTELSGGTMCPSFMATRREHDTTRARANLLRHFYTSSTKATDADYETVKDVLDLCLSCKACKSECPSSVDMTRMKAEFMNTMHNDHGVSIRSTLIGNFSTLMRVASYVPWAYNAIYDTPFLRRLANRIVGFHPDRTMPHLREFTAPHPQETVPKGGLLLFLDEFTRYNDGHIAEKAIDLMQRLGYAVTLPDHAESGRAYLSKGLVDDAKKIAIRNVTALRGLISAQTPLLGIEPSAILGFRDEYPDLVPDDLKADARRIAEHTYLFEEWIAREIEAGRITNEAFTAETRTVFVHGHCHQKALSTMAPVTQALGLPINYTVKVIPSGCCGMAGSFGYEKEHYNLSMQIGELVLFPAVRAAATDAILAAPGTSCRHQIKDGTGRVALHPAEVLWEALRK</sequence>
<dbReference type="Proteomes" id="UP000664034">
    <property type="component" value="Unassembled WGS sequence"/>
</dbReference>
<feature type="domain" description="FAD-binding PCMH-type" evidence="9">
    <location>
        <begin position="43"/>
        <end position="322"/>
    </location>
</feature>
<name>A0A939K1H3_9BACT</name>
<keyword evidence="6" id="KW-0408">Iron</keyword>
<dbReference type="InterPro" id="IPR009051">
    <property type="entry name" value="Helical_ferredxn"/>
</dbReference>
<dbReference type="InterPro" id="IPR017900">
    <property type="entry name" value="4Fe4S_Fe_S_CS"/>
</dbReference>
<protein>
    <submittedName>
        <fullName evidence="10">FAD-binding protein</fullName>
    </submittedName>
</protein>
<organism evidence="10 11">
    <name type="scientific">Fibrella rubiginis</name>
    <dbReference type="NCBI Taxonomy" id="2817060"/>
    <lineage>
        <taxon>Bacteria</taxon>
        <taxon>Pseudomonadati</taxon>
        <taxon>Bacteroidota</taxon>
        <taxon>Cytophagia</taxon>
        <taxon>Cytophagales</taxon>
        <taxon>Spirosomataceae</taxon>
        <taxon>Fibrella</taxon>
    </lineage>
</organism>
<keyword evidence="3" id="KW-0479">Metal-binding</keyword>
<evidence type="ECO:0000259" key="8">
    <source>
        <dbReference type="PROSITE" id="PS51379"/>
    </source>
</evidence>
<dbReference type="SUPFAM" id="SSF46548">
    <property type="entry name" value="alpha-helical ferredoxin"/>
    <property type="match status" value="1"/>
</dbReference>
<dbReference type="InterPro" id="IPR016164">
    <property type="entry name" value="FAD-linked_Oxase-like_C"/>
</dbReference>
<dbReference type="GO" id="GO:0004458">
    <property type="term" value="F:D-lactate dehydrogenase (cytochrome) activity"/>
    <property type="evidence" value="ECO:0007669"/>
    <property type="project" value="TreeGrafter"/>
</dbReference>
<dbReference type="InterPro" id="IPR004113">
    <property type="entry name" value="FAD-bd_oxidored_4_C"/>
</dbReference>
<dbReference type="GO" id="GO:1903457">
    <property type="term" value="P:lactate catabolic process"/>
    <property type="evidence" value="ECO:0007669"/>
    <property type="project" value="TreeGrafter"/>
</dbReference>